<feature type="compositionally biased region" description="Basic and acidic residues" evidence="2">
    <location>
        <begin position="91"/>
        <end position="110"/>
    </location>
</feature>
<evidence type="ECO:0000259" key="3">
    <source>
        <dbReference type="PROSITE" id="PS50157"/>
    </source>
</evidence>
<protein>
    <submittedName>
        <fullName evidence="5">Zinc finger protein 652-like</fullName>
    </submittedName>
</protein>
<reference evidence="5" key="1">
    <citation type="submission" date="2025-08" db="UniProtKB">
        <authorList>
            <consortium name="RefSeq"/>
        </authorList>
    </citation>
    <scope>IDENTIFICATION</scope>
    <source>
        <tissue evidence="5">Whole body</tissue>
    </source>
</reference>
<keyword evidence="4" id="KW-1185">Reference proteome</keyword>
<proteinExistence type="predicted"/>
<gene>
    <name evidence="5" type="primary">LOC135193978</name>
</gene>
<dbReference type="GeneID" id="135193978"/>
<dbReference type="PROSITE" id="PS00028">
    <property type="entry name" value="ZINC_FINGER_C2H2_1"/>
    <property type="match status" value="2"/>
</dbReference>
<organism evidence="4 5">
    <name type="scientific">Vanessa tameamea</name>
    <name type="common">Kamehameha butterfly</name>
    <dbReference type="NCBI Taxonomy" id="334116"/>
    <lineage>
        <taxon>Eukaryota</taxon>
        <taxon>Metazoa</taxon>
        <taxon>Ecdysozoa</taxon>
        <taxon>Arthropoda</taxon>
        <taxon>Hexapoda</taxon>
        <taxon>Insecta</taxon>
        <taxon>Pterygota</taxon>
        <taxon>Neoptera</taxon>
        <taxon>Endopterygota</taxon>
        <taxon>Lepidoptera</taxon>
        <taxon>Glossata</taxon>
        <taxon>Ditrysia</taxon>
        <taxon>Papilionoidea</taxon>
        <taxon>Nymphalidae</taxon>
        <taxon>Nymphalinae</taxon>
        <taxon>Vanessa</taxon>
    </lineage>
</organism>
<dbReference type="PROSITE" id="PS50157">
    <property type="entry name" value="ZINC_FINGER_C2H2_2"/>
    <property type="match status" value="1"/>
</dbReference>
<dbReference type="InterPro" id="IPR036236">
    <property type="entry name" value="Znf_C2H2_sf"/>
</dbReference>
<dbReference type="SMART" id="SM00355">
    <property type="entry name" value="ZnF_C2H2"/>
    <property type="match status" value="2"/>
</dbReference>
<dbReference type="InterPro" id="IPR013087">
    <property type="entry name" value="Znf_C2H2_type"/>
</dbReference>
<evidence type="ECO:0000313" key="5">
    <source>
        <dbReference type="RefSeq" id="XP_064074749.1"/>
    </source>
</evidence>
<dbReference type="Proteomes" id="UP001652626">
    <property type="component" value="Chromosome 23"/>
</dbReference>
<evidence type="ECO:0000313" key="4">
    <source>
        <dbReference type="Proteomes" id="UP001652626"/>
    </source>
</evidence>
<dbReference type="RefSeq" id="XP_064074749.1">
    <property type="nucleotide sequence ID" value="XM_064218679.1"/>
</dbReference>
<dbReference type="SUPFAM" id="SSF57667">
    <property type="entry name" value="beta-beta-alpha zinc fingers"/>
    <property type="match status" value="1"/>
</dbReference>
<dbReference type="Gene3D" id="3.30.160.60">
    <property type="entry name" value="Classic Zinc Finger"/>
    <property type="match status" value="1"/>
</dbReference>
<feature type="domain" description="C2H2-type" evidence="3">
    <location>
        <begin position="373"/>
        <end position="400"/>
    </location>
</feature>
<keyword evidence="1" id="KW-0479">Metal-binding</keyword>
<sequence>MTEDEDCEIEFLDEDADIVQQCFQNVDNETDIKPALMETTLLVERVPNEKPTRKRRKKEEDSDYDPTEDLPTRSRKKKLQQYPRQSATRGRRFESSYVHKTDGKSERKYRKVDSKAVFVNRKLLNIKIPDYDDPLCLPVRAMKKDEWDARKLKNWNNLCLEHFKHYDNPLRAEKEQTVSSKRTIVLRNIHNKMTGKVETTMYSKICVENKNEDKRSEVVQSVLPKYREKKVLNTFRLSDQKKRRSFNHKDEVLLTKEVNKEVETLVVYKPEEKLSLVYKMFEKKSDNVKDMDEENKKYLKEVASCKTCAPCYQTSWRGFKKNDKRNIRCQVCMRPCISVYNLLAHLKSHSESDVRSSKRAIARSLASVVEYHYKCRICQEQFLSIKELRQHVNTHKGTEPFKCEVGNHHTT</sequence>
<keyword evidence="1" id="KW-0862">Zinc</keyword>
<keyword evidence="1" id="KW-0863">Zinc-finger</keyword>
<evidence type="ECO:0000256" key="1">
    <source>
        <dbReference type="PROSITE-ProRule" id="PRU00042"/>
    </source>
</evidence>
<evidence type="ECO:0000256" key="2">
    <source>
        <dbReference type="SAM" id="MobiDB-lite"/>
    </source>
</evidence>
<feature type="region of interest" description="Disordered" evidence="2">
    <location>
        <begin position="43"/>
        <end position="110"/>
    </location>
</feature>
<name>A0ABM4ATX3_VANTA</name>
<accession>A0ABM4ATX3</accession>